<accession>A0ABW9KU60</accession>
<feature type="compositionally biased region" description="Low complexity" evidence="1">
    <location>
        <begin position="133"/>
        <end position="165"/>
    </location>
</feature>
<name>A0ABW9KU60_XANCT</name>
<dbReference type="PANTHER" id="PTHR39176:SF1">
    <property type="entry name" value="PERIPLASMIC PROTEIN"/>
    <property type="match status" value="1"/>
</dbReference>
<gene>
    <name evidence="3" type="ORF">ACK3FC_08955</name>
</gene>
<proteinExistence type="predicted"/>
<protein>
    <submittedName>
        <fullName evidence="3">Lysozyme inhibitor LprI family protein</fullName>
    </submittedName>
</protein>
<dbReference type="PANTHER" id="PTHR39176">
    <property type="entry name" value="PERIPLASMIC PROTEIN-RELATED"/>
    <property type="match status" value="1"/>
</dbReference>
<comment type="caution">
    <text evidence="3">The sequence shown here is derived from an EMBL/GenBank/DDBJ whole genome shotgun (WGS) entry which is preliminary data.</text>
</comment>
<evidence type="ECO:0000256" key="1">
    <source>
        <dbReference type="SAM" id="MobiDB-lite"/>
    </source>
</evidence>
<evidence type="ECO:0000313" key="3">
    <source>
        <dbReference type="EMBL" id="MFN6507350.1"/>
    </source>
</evidence>
<reference evidence="3 4" key="1">
    <citation type="submission" date="2024-12" db="EMBL/GenBank/DDBJ databases">
        <authorList>
            <person name="Alaofin S."/>
            <person name="Velasco D."/>
            <person name="Li D."/>
            <person name="Baldwin T."/>
            <person name="Liu Z."/>
            <person name="Schachterle J.K."/>
        </authorList>
    </citation>
    <scope>NUCLEOTIDE SEQUENCE [LARGE SCALE GENOMIC DNA]</scope>
    <source>
        <strain evidence="3 4">B1</strain>
    </source>
</reference>
<feature type="region of interest" description="Disordered" evidence="1">
    <location>
        <begin position="133"/>
        <end position="174"/>
    </location>
</feature>
<organism evidence="3 4">
    <name type="scientific">Xanthomonas translucens pv. translucens</name>
    <dbReference type="NCBI Taxonomy" id="134875"/>
    <lineage>
        <taxon>Bacteria</taxon>
        <taxon>Pseudomonadati</taxon>
        <taxon>Pseudomonadota</taxon>
        <taxon>Gammaproteobacteria</taxon>
        <taxon>Lysobacterales</taxon>
        <taxon>Lysobacteraceae</taxon>
        <taxon>Xanthomonas</taxon>
        <taxon>Xanthomonas translucens group</taxon>
    </lineage>
</organism>
<evidence type="ECO:0000259" key="2">
    <source>
        <dbReference type="Pfam" id="PF07007"/>
    </source>
</evidence>
<dbReference type="RefSeq" id="WP_409554858.1">
    <property type="nucleotide sequence ID" value="NZ_JBKAMQ010000002.1"/>
</dbReference>
<feature type="domain" description="Lysozyme inhibitor LprI-like N-terminal" evidence="2">
    <location>
        <begin position="186"/>
        <end position="273"/>
    </location>
</feature>
<dbReference type="Proteomes" id="UP001635788">
    <property type="component" value="Unassembled WGS sequence"/>
</dbReference>
<dbReference type="Pfam" id="PF07007">
    <property type="entry name" value="LprI"/>
    <property type="match status" value="1"/>
</dbReference>
<dbReference type="Gene3D" id="1.20.1270.180">
    <property type="match status" value="1"/>
</dbReference>
<sequence length="276" mass="29073">MTDRAFEVDLRTGACFTHLCFGCNLAGLRVATEVAPTVRAFRGYRDTVGSLCALFERPCSGGVAIRRSDGHCFDDRLELLSLTRISTRRIPTVAIVKLLPVSCLLALCAVTAACNGGSSTPAPTAASTAAAAPAATPAPAPTTGDAPAANAQAPSAPSTQADAAAKPSKPSGETVVLRPSYDACISAAAGVTPTMQDCIDTEYAYQDDRLNTVYKALMAKLGDAEKHTLREQQRIWIAERDEKCFYDPDSGQAGRVDAAECRLDMTAKRADELAAR</sequence>
<keyword evidence="4" id="KW-1185">Reference proteome</keyword>
<dbReference type="InterPro" id="IPR009739">
    <property type="entry name" value="LprI-like_N"/>
</dbReference>
<dbReference type="EMBL" id="JBKAMQ010000002">
    <property type="protein sequence ID" value="MFN6507350.1"/>
    <property type="molecule type" value="Genomic_DNA"/>
</dbReference>
<evidence type="ECO:0000313" key="4">
    <source>
        <dbReference type="Proteomes" id="UP001635788"/>
    </source>
</evidence>